<dbReference type="InterPro" id="IPR000719">
    <property type="entry name" value="Prot_kinase_dom"/>
</dbReference>
<dbReference type="PANTHER" id="PTHR43289">
    <property type="entry name" value="MITOGEN-ACTIVATED PROTEIN KINASE KINASE KINASE 20-RELATED"/>
    <property type="match status" value="1"/>
</dbReference>
<dbReference type="Gene3D" id="3.30.200.20">
    <property type="entry name" value="Phosphorylase Kinase, domain 1"/>
    <property type="match status" value="1"/>
</dbReference>
<dbReference type="GO" id="GO:0004674">
    <property type="term" value="F:protein serine/threonine kinase activity"/>
    <property type="evidence" value="ECO:0007669"/>
    <property type="project" value="TreeGrafter"/>
</dbReference>
<keyword evidence="4" id="KW-0067">ATP-binding</keyword>
<dbReference type="PANTHER" id="PTHR43289:SF34">
    <property type="entry name" value="SERINE_THREONINE-PROTEIN KINASE YBDM-RELATED"/>
    <property type="match status" value="1"/>
</dbReference>
<organism evidence="6">
    <name type="scientific">marine sediment metagenome</name>
    <dbReference type="NCBI Taxonomy" id="412755"/>
    <lineage>
        <taxon>unclassified sequences</taxon>
        <taxon>metagenomes</taxon>
        <taxon>ecological metagenomes</taxon>
    </lineage>
</organism>
<evidence type="ECO:0000313" key="6">
    <source>
        <dbReference type="EMBL" id="KKN96390.1"/>
    </source>
</evidence>
<reference evidence="6" key="1">
    <citation type="journal article" date="2015" name="Nature">
        <title>Complex archaea that bridge the gap between prokaryotes and eukaryotes.</title>
        <authorList>
            <person name="Spang A."/>
            <person name="Saw J.H."/>
            <person name="Jorgensen S.L."/>
            <person name="Zaremba-Niedzwiedzka K."/>
            <person name="Martijn J."/>
            <person name="Lind A.E."/>
            <person name="van Eijk R."/>
            <person name="Schleper C."/>
            <person name="Guy L."/>
            <person name="Ettema T.J."/>
        </authorList>
    </citation>
    <scope>NUCLEOTIDE SEQUENCE</scope>
</reference>
<evidence type="ECO:0000256" key="4">
    <source>
        <dbReference type="ARBA" id="ARBA00022840"/>
    </source>
</evidence>
<dbReference type="Pfam" id="PF00069">
    <property type="entry name" value="Pkinase"/>
    <property type="match status" value="1"/>
</dbReference>
<evidence type="ECO:0000256" key="1">
    <source>
        <dbReference type="ARBA" id="ARBA00022679"/>
    </source>
</evidence>
<dbReference type="CDD" id="cd14014">
    <property type="entry name" value="STKc_PknB_like"/>
    <property type="match status" value="1"/>
</dbReference>
<dbReference type="Gene3D" id="1.10.510.10">
    <property type="entry name" value="Transferase(Phosphotransferase) domain 1"/>
    <property type="match status" value="1"/>
</dbReference>
<proteinExistence type="predicted"/>
<dbReference type="InterPro" id="IPR008271">
    <property type="entry name" value="Ser/Thr_kinase_AS"/>
</dbReference>
<dbReference type="PROSITE" id="PS00107">
    <property type="entry name" value="PROTEIN_KINASE_ATP"/>
    <property type="match status" value="1"/>
</dbReference>
<dbReference type="PROSITE" id="PS50011">
    <property type="entry name" value="PROTEIN_KINASE_DOM"/>
    <property type="match status" value="1"/>
</dbReference>
<dbReference type="AlphaFoldDB" id="A0A0F9UTJ6"/>
<evidence type="ECO:0000256" key="3">
    <source>
        <dbReference type="ARBA" id="ARBA00022777"/>
    </source>
</evidence>
<dbReference type="SUPFAM" id="SSF56112">
    <property type="entry name" value="Protein kinase-like (PK-like)"/>
    <property type="match status" value="1"/>
</dbReference>
<dbReference type="GO" id="GO:0005524">
    <property type="term" value="F:ATP binding"/>
    <property type="evidence" value="ECO:0007669"/>
    <property type="project" value="UniProtKB-KW"/>
</dbReference>
<keyword evidence="2" id="KW-0547">Nucleotide-binding</keyword>
<dbReference type="InterPro" id="IPR011009">
    <property type="entry name" value="Kinase-like_dom_sf"/>
</dbReference>
<keyword evidence="3" id="KW-0418">Kinase</keyword>
<accession>A0A0F9UTJ6</accession>
<sequence length="356" mass="39118">MSAPKFNAGDRLYKYQLHHHIGGGNFGEVWLAHDLTLARDVAIKILDESMASVAEHLNEAKVGNRLEHANVIHVHYADVVATPSGNVVAIAMDYHPKGSATTQLNPSNFIPMTEAIRITIDILRGLEYLHESGLFHNDIKPSNILIGPRGEGILTDYGISCASPELKPAKAPNAYILHKAPETIATGNITLSTDIYQVALTLFRLLNGVGTIRDLRNSVGSAKFDELKAKGKVPRKQDYLPFIPPSVARVIAKATKADPADRFQSALEMRRALEAIAVAGYWTTDATGAYLGVSGNQTFRFSQEKNKHGYKFDAFRTRLETGNETRVAKMSGSKLNSEELKKHRKTFMLSVVNGEL</sequence>
<keyword evidence="1" id="KW-0808">Transferase</keyword>
<gene>
    <name evidence="6" type="ORF">LCGC14_0166970</name>
</gene>
<evidence type="ECO:0000259" key="5">
    <source>
        <dbReference type="PROSITE" id="PS50011"/>
    </source>
</evidence>
<comment type="caution">
    <text evidence="6">The sequence shown here is derived from an EMBL/GenBank/DDBJ whole genome shotgun (WGS) entry which is preliminary data.</text>
</comment>
<dbReference type="PROSITE" id="PS00108">
    <property type="entry name" value="PROTEIN_KINASE_ST"/>
    <property type="match status" value="1"/>
</dbReference>
<dbReference type="InterPro" id="IPR017441">
    <property type="entry name" value="Protein_kinase_ATP_BS"/>
</dbReference>
<protein>
    <recommendedName>
        <fullName evidence="5">Protein kinase domain-containing protein</fullName>
    </recommendedName>
</protein>
<evidence type="ECO:0000256" key="2">
    <source>
        <dbReference type="ARBA" id="ARBA00022741"/>
    </source>
</evidence>
<feature type="domain" description="Protein kinase" evidence="5">
    <location>
        <begin position="15"/>
        <end position="276"/>
    </location>
</feature>
<name>A0A0F9UTJ6_9ZZZZ</name>
<dbReference type="EMBL" id="LAZR01000064">
    <property type="protein sequence ID" value="KKN96390.1"/>
    <property type="molecule type" value="Genomic_DNA"/>
</dbReference>
<dbReference type="SMART" id="SM00220">
    <property type="entry name" value="S_TKc"/>
    <property type="match status" value="1"/>
</dbReference>